<dbReference type="InterPro" id="IPR007484">
    <property type="entry name" value="Peptidase_M28"/>
</dbReference>
<dbReference type="EMBL" id="CP059248">
    <property type="protein sequence ID" value="QLL32441.1"/>
    <property type="molecule type" value="Genomic_DNA"/>
</dbReference>
<dbReference type="Gene3D" id="1.20.930.40">
    <property type="entry name" value="Transferrin receptor-like, dimerisation domain"/>
    <property type="match status" value="1"/>
</dbReference>
<evidence type="ECO:0000259" key="3">
    <source>
        <dbReference type="Pfam" id="PF04253"/>
    </source>
</evidence>
<feature type="transmembrane region" description="Helical" evidence="2">
    <location>
        <begin position="67"/>
        <end position="86"/>
    </location>
</feature>
<dbReference type="CDD" id="cd03874">
    <property type="entry name" value="M28_PMSA_TfR_like"/>
    <property type="match status" value="1"/>
</dbReference>
<dbReference type="InterPro" id="IPR039373">
    <property type="entry name" value="Peptidase_M28B"/>
</dbReference>
<evidence type="ECO:0000256" key="1">
    <source>
        <dbReference type="ARBA" id="ARBA00005634"/>
    </source>
</evidence>
<sequence>MARRGNEYDSQESLPLLSESITFDGDQGSLGRGSSVFPAVSRLRSNTITSIRSGYEIVREHMDKKKFAYLVLASLFLYLGFVGAFAPRTSLARDFRRIHASRLTDAEIYRIYLNALSAENLAGKHVRNYTSREHRIGDQEALDYTVAQLKELGFEPRLEKYYPWISTPVDSQVTLLEDDEISFVASLREECLEEEHTGCGLSSQPAYHDYSASGNVTASYIFANYGRLEDYKFLLQNGIDIEGKIHVIRYGKILPGLKIKNAELYGSSGVLLYTDPYDDGLITKKNGYKPYPDGPARHDSSIERAAVNFLSDFPGDPTTPGYPSRFPSTERLSPAGKIPTIPSIPISAEEIYPILRKLNGKGAKMNCTGNIEGFEYFTGPSSDNVQLQIFNKQNYSITEITDVIVEIPGIFSEYDILIGNHRDSWTVGGAGSPNSGSAILLEIARGMSALLKHGWKPMRPIKLISWDGGELGMLGSLEYAENHADLLKRNALVYLNLESAITGSQFRCRANPLLENVIRDAAKCTNFKGSDGWTLFNEWDKVSNLTNSPLLGFADYVPFQYHLGIPSASFEFSSNGTGDAVIHWHSRYDSHFWMEKYVDPGYKLHNTLAVMTGMTCLTLCETEPTVFKAYPYLTEIAEWYERLHEKILQLFPEDRELLDLAETIAKHLETIYTEDAALFDAQNLELRELCTRDFAAYEFFKKIKIYIRLMRANNKLKRIDQLFLTRGGLPDRNWMKHSIYAPNKKTGCEVDVLPGLQEAIVEQDREKAFRWLSIFWTQITNLRLLLR</sequence>
<dbReference type="SUPFAM" id="SSF52025">
    <property type="entry name" value="PA domain"/>
    <property type="match status" value="1"/>
</dbReference>
<evidence type="ECO:0000313" key="6">
    <source>
        <dbReference type="Proteomes" id="UP000515788"/>
    </source>
</evidence>
<comment type="similarity">
    <text evidence="1">Belongs to the peptidase M28 family. M28B subfamily.</text>
</comment>
<dbReference type="RefSeq" id="XP_037139116.1">
    <property type="nucleotide sequence ID" value="XM_037283220.1"/>
</dbReference>
<dbReference type="Pfam" id="PF04253">
    <property type="entry name" value="TFR_dimer"/>
    <property type="match status" value="1"/>
</dbReference>
<proteinExistence type="inferred from homology"/>
<reference evidence="5 6" key="1">
    <citation type="submission" date="2020-06" db="EMBL/GenBank/DDBJ databases">
        <title>The yeast mating-type switching endonuclease HO is a domesticated member of an unorthodox homing genetic element family.</title>
        <authorList>
            <person name="Coughlan A.Y."/>
            <person name="Lombardi L."/>
            <person name="Braun-Galleani S."/>
            <person name="Martos A.R."/>
            <person name="Galeote V."/>
            <person name="Bigey F."/>
            <person name="Dequin S."/>
            <person name="Byrne K.P."/>
            <person name="Wolfe K.H."/>
        </authorList>
    </citation>
    <scope>NUCLEOTIDE SEQUENCE [LARGE SCALE GENOMIC DNA]</scope>
    <source>
        <strain evidence="5 6">CBS764</strain>
    </source>
</reference>
<gene>
    <name evidence="5" type="ORF">HG536_0C06100</name>
</gene>
<organism evidence="5 6">
    <name type="scientific">Torulaspora globosa</name>
    <dbReference type="NCBI Taxonomy" id="48254"/>
    <lineage>
        <taxon>Eukaryota</taxon>
        <taxon>Fungi</taxon>
        <taxon>Dikarya</taxon>
        <taxon>Ascomycota</taxon>
        <taxon>Saccharomycotina</taxon>
        <taxon>Saccharomycetes</taxon>
        <taxon>Saccharomycetales</taxon>
        <taxon>Saccharomycetaceae</taxon>
        <taxon>Torulaspora</taxon>
    </lineage>
</organism>
<evidence type="ECO:0000256" key="2">
    <source>
        <dbReference type="SAM" id="Phobius"/>
    </source>
</evidence>
<dbReference type="GeneID" id="59325577"/>
<dbReference type="CDD" id="cd02121">
    <property type="entry name" value="PA_GCPII_like"/>
    <property type="match status" value="1"/>
</dbReference>
<dbReference type="Gene3D" id="3.40.630.10">
    <property type="entry name" value="Zn peptidases"/>
    <property type="match status" value="1"/>
</dbReference>
<keyword evidence="6" id="KW-1185">Reference proteome</keyword>
<keyword evidence="2" id="KW-0812">Transmembrane</keyword>
<protein>
    <recommendedName>
        <fullName evidence="7">Peptidase M28 domain-containing protein</fullName>
    </recommendedName>
</protein>
<dbReference type="InterPro" id="IPR036757">
    <property type="entry name" value="TFR-like_dimer_dom_sf"/>
</dbReference>
<evidence type="ECO:0000313" key="5">
    <source>
        <dbReference type="EMBL" id="QLL32441.1"/>
    </source>
</evidence>
<dbReference type="AlphaFoldDB" id="A0A7G3ZG05"/>
<dbReference type="InterPro" id="IPR046450">
    <property type="entry name" value="PA_dom_sf"/>
</dbReference>
<dbReference type="FunFam" id="3.40.630.10:FF:000101">
    <property type="entry name" value="N-acetylated alpha-linked acidic dipeptidase like 1"/>
    <property type="match status" value="1"/>
</dbReference>
<dbReference type="Pfam" id="PF04389">
    <property type="entry name" value="Peptidase_M28"/>
    <property type="match status" value="1"/>
</dbReference>
<dbReference type="Gene3D" id="3.50.30.30">
    <property type="match status" value="1"/>
</dbReference>
<keyword evidence="2" id="KW-1133">Transmembrane helix</keyword>
<dbReference type="OrthoDB" id="5841748at2759"/>
<accession>A0A7G3ZG05</accession>
<dbReference type="InterPro" id="IPR007365">
    <property type="entry name" value="TFR-like_dimer_dom"/>
</dbReference>
<name>A0A7G3ZG05_9SACH</name>
<dbReference type="SUPFAM" id="SSF53187">
    <property type="entry name" value="Zn-dependent exopeptidases"/>
    <property type="match status" value="1"/>
</dbReference>
<dbReference type="KEGG" id="tgb:HG536_0C06100"/>
<keyword evidence="2" id="KW-0472">Membrane</keyword>
<feature type="domain" description="Transferrin receptor-like dimerisation" evidence="3">
    <location>
        <begin position="699"/>
        <end position="780"/>
    </location>
</feature>
<dbReference type="SUPFAM" id="SSF47672">
    <property type="entry name" value="Transferrin receptor-like dimerisation domain"/>
    <property type="match status" value="1"/>
</dbReference>
<evidence type="ECO:0008006" key="7">
    <source>
        <dbReference type="Google" id="ProtNLM"/>
    </source>
</evidence>
<dbReference type="Proteomes" id="UP000515788">
    <property type="component" value="Chromosome 3"/>
</dbReference>
<dbReference type="PANTHER" id="PTHR10404:SF46">
    <property type="entry name" value="VACUOLAR PROTEIN SORTING-ASSOCIATED PROTEIN 70"/>
    <property type="match status" value="1"/>
</dbReference>
<evidence type="ECO:0000259" key="4">
    <source>
        <dbReference type="Pfam" id="PF04389"/>
    </source>
</evidence>
<feature type="domain" description="Peptidase M28" evidence="4">
    <location>
        <begin position="403"/>
        <end position="590"/>
    </location>
</feature>
<dbReference type="GO" id="GO:0004180">
    <property type="term" value="F:carboxypeptidase activity"/>
    <property type="evidence" value="ECO:0007669"/>
    <property type="project" value="TreeGrafter"/>
</dbReference>
<dbReference type="PANTHER" id="PTHR10404">
    <property type="entry name" value="N-ACETYLATED-ALPHA-LINKED ACIDIC DIPEPTIDASE"/>
    <property type="match status" value="1"/>
</dbReference>